<sequence length="76" mass="8626">ELSSVIRISIVYDLDQDKMPKCLVVGCRNSHTKHSADCSFFNFPSTPDRIKEWLLATGDEFVNIDAAIQLIIDKQK</sequence>
<keyword evidence="8" id="KW-1185">Reference proteome</keyword>
<evidence type="ECO:0000256" key="5">
    <source>
        <dbReference type="PROSITE-ProRule" id="PRU00309"/>
    </source>
</evidence>
<organism evidence="7 8">
    <name type="scientific">Pelobates cultripes</name>
    <name type="common">Western spadefoot toad</name>
    <dbReference type="NCBI Taxonomy" id="61616"/>
    <lineage>
        <taxon>Eukaryota</taxon>
        <taxon>Metazoa</taxon>
        <taxon>Chordata</taxon>
        <taxon>Craniata</taxon>
        <taxon>Vertebrata</taxon>
        <taxon>Euteleostomi</taxon>
        <taxon>Amphibia</taxon>
        <taxon>Batrachia</taxon>
        <taxon>Anura</taxon>
        <taxon>Pelobatoidea</taxon>
        <taxon>Pelobatidae</taxon>
        <taxon>Pelobates</taxon>
    </lineage>
</organism>
<dbReference type="Proteomes" id="UP001295444">
    <property type="component" value="Chromosome 01"/>
</dbReference>
<evidence type="ECO:0000256" key="3">
    <source>
        <dbReference type="ARBA" id="ARBA00022833"/>
    </source>
</evidence>
<reference evidence="7" key="1">
    <citation type="submission" date="2022-03" db="EMBL/GenBank/DDBJ databases">
        <authorList>
            <person name="Alioto T."/>
            <person name="Alioto T."/>
            <person name="Gomez Garrido J."/>
        </authorList>
    </citation>
    <scope>NUCLEOTIDE SEQUENCE</scope>
</reference>
<name>A0AAD1R1A4_PELCU</name>
<keyword evidence="1" id="KW-0479">Metal-binding</keyword>
<dbReference type="PROSITE" id="PS50950">
    <property type="entry name" value="ZF_THAP"/>
    <property type="match status" value="1"/>
</dbReference>
<evidence type="ECO:0000259" key="6">
    <source>
        <dbReference type="PROSITE" id="PS50950"/>
    </source>
</evidence>
<dbReference type="GO" id="GO:0008270">
    <property type="term" value="F:zinc ion binding"/>
    <property type="evidence" value="ECO:0007669"/>
    <property type="project" value="UniProtKB-KW"/>
</dbReference>
<feature type="non-terminal residue" evidence="7">
    <location>
        <position position="76"/>
    </location>
</feature>
<feature type="domain" description="THAP-type" evidence="6">
    <location>
        <begin position="19"/>
        <end position="76"/>
    </location>
</feature>
<gene>
    <name evidence="7" type="ORF">PECUL_23A033598</name>
</gene>
<dbReference type="InterPro" id="IPR006612">
    <property type="entry name" value="THAP_Znf"/>
</dbReference>
<dbReference type="Pfam" id="PF05485">
    <property type="entry name" value="THAP"/>
    <property type="match status" value="1"/>
</dbReference>
<keyword evidence="2 5" id="KW-0863">Zinc-finger</keyword>
<dbReference type="EMBL" id="OW240912">
    <property type="protein sequence ID" value="CAH2221449.1"/>
    <property type="molecule type" value="Genomic_DNA"/>
</dbReference>
<protein>
    <submittedName>
        <fullName evidence="7">Zinc finger 615-like isoform X2</fullName>
    </submittedName>
</protein>
<evidence type="ECO:0000313" key="8">
    <source>
        <dbReference type="Proteomes" id="UP001295444"/>
    </source>
</evidence>
<accession>A0AAD1R1A4</accession>
<keyword evidence="3" id="KW-0862">Zinc</keyword>
<proteinExistence type="predicted"/>
<dbReference type="AlphaFoldDB" id="A0AAD1R1A4"/>
<evidence type="ECO:0000256" key="1">
    <source>
        <dbReference type="ARBA" id="ARBA00022723"/>
    </source>
</evidence>
<evidence type="ECO:0000313" key="7">
    <source>
        <dbReference type="EMBL" id="CAH2221449.1"/>
    </source>
</evidence>
<evidence type="ECO:0000256" key="4">
    <source>
        <dbReference type="ARBA" id="ARBA00023125"/>
    </source>
</evidence>
<evidence type="ECO:0000256" key="2">
    <source>
        <dbReference type="ARBA" id="ARBA00022771"/>
    </source>
</evidence>
<feature type="non-terminal residue" evidence="7">
    <location>
        <position position="1"/>
    </location>
</feature>
<dbReference type="GO" id="GO:0003677">
    <property type="term" value="F:DNA binding"/>
    <property type="evidence" value="ECO:0007669"/>
    <property type="project" value="UniProtKB-UniRule"/>
</dbReference>
<dbReference type="SUPFAM" id="SSF57716">
    <property type="entry name" value="Glucocorticoid receptor-like (DNA-binding domain)"/>
    <property type="match status" value="1"/>
</dbReference>
<keyword evidence="4 5" id="KW-0238">DNA-binding</keyword>